<dbReference type="Gene3D" id="2.40.240.10">
    <property type="entry name" value="Ribosomal Protein L25, Chain P"/>
    <property type="match status" value="1"/>
</dbReference>
<dbReference type="Proteomes" id="UP000003835">
    <property type="component" value="Unassembled WGS sequence"/>
</dbReference>
<keyword evidence="1 5" id="KW-0699">rRNA-binding</keyword>
<gene>
    <name evidence="5" type="primary">rplY</name>
    <name evidence="5" type="synonym">ctc</name>
    <name evidence="9" type="ORF">MC7420_7612</name>
</gene>
<keyword evidence="2 5" id="KW-0694">RNA-binding</keyword>
<dbReference type="InterPro" id="IPR020930">
    <property type="entry name" value="Ribosomal_uL5_bac-type"/>
</dbReference>
<keyword evidence="4 5" id="KW-0687">Ribonucleoprotein</keyword>
<evidence type="ECO:0000256" key="3">
    <source>
        <dbReference type="ARBA" id="ARBA00022980"/>
    </source>
</evidence>
<dbReference type="InterPro" id="IPR029751">
    <property type="entry name" value="Ribosomal_L25_dom"/>
</dbReference>
<dbReference type="OrthoDB" id="9786489at2"/>
<dbReference type="GO" id="GO:0022625">
    <property type="term" value="C:cytosolic large ribosomal subunit"/>
    <property type="evidence" value="ECO:0007669"/>
    <property type="project" value="TreeGrafter"/>
</dbReference>
<evidence type="ECO:0000256" key="6">
    <source>
        <dbReference type="SAM" id="MobiDB-lite"/>
    </source>
</evidence>
<dbReference type="AlphaFoldDB" id="B4W151"/>
<sequence>MEVKVECHKRAEGSKPKALRREGLIPATLYGHKGAESVALTVEAKAAETLLKQADINHTAVQVNIPDLSWNGKALLREVQTHPWKPILYHLSFFSVASQDTIQISLPVNLVGTAFGVKQGGILEHVMTELQVECAPDSIPEAIEVDISNLDIGASLHVHEILLPSGATAMDDPQRPVVNILGAPTMPAEPSEESEVDEAMSLLANEEEEV</sequence>
<feature type="region of interest" description="Disordered" evidence="6">
    <location>
        <begin position="185"/>
        <end position="210"/>
    </location>
</feature>
<keyword evidence="3 5" id="KW-0689">Ribosomal protein</keyword>
<dbReference type="NCBIfam" id="TIGR00731">
    <property type="entry name" value="bL25_bact_ctc"/>
    <property type="match status" value="1"/>
</dbReference>
<organism evidence="9 10">
    <name type="scientific">Coleofasciculus chthonoplastes PCC 7420</name>
    <dbReference type="NCBI Taxonomy" id="118168"/>
    <lineage>
        <taxon>Bacteria</taxon>
        <taxon>Bacillati</taxon>
        <taxon>Cyanobacteriota</taxon>
        <taxon>Cyanophyceae</taxon>
        <taxon>Coleofasciculales</taxon>
        <taxon>Coleofasciculaceae</taxon>
        <taxon>Coleofasciculus</taxon>
    </lineage>
</organism>
<dbReference type="InterPro" id="IPR037121">
    <property type="entry name" value="Ribosomal_bL25_C"/>
</dbReference>
<dbReference type="GO" id="GO:0008097">
    <property type="term" value="F:5S rRNA binding"/>
    <property type="evidence" value="ECO:0007669"/>
    <property type="project" value="InterPro"/>
</dbReference>
<dbReference type="eggNOG" id="COG1825">
    <property type="taxonomic scope" value="Bacteria"/>
</dbReference>
<comment type="subunit">
    <text evidence="5">Part of the 50S ribosomal subunit; part of the 5S rRNA/L5/L18/L25 subcomplex. Contacts the 5S rRNA. Binds to the 5S rRNA independently of L5 and L18.</text>
</comment>
<dbReference type="Gene3D" id="2.170.120.20">
    <property type="entry name" value="Ribosomal protein L25, beta domain"/>
    <property type="match status" value="1"/>
</dbReference>
<evidence type="ECO:0000313" key="10">
    <source>
        <dbReference type="Proteomes" id="UP000003835"/>
    </source>
</evidence>
<protein>
    <recommendedName>
        <fullName evidence="5">Large ribosomal subunit protein bL25</fullName>
    </recommendedName>
    <alternativeName>
        <fullName evidence="5">General stress protein CTC</fullName>
    </alternativeName>
</protein>
<evidence type="ECO:0000313" key="9">
    <source>
        <dbReference type="EMBL" id="EDX72132.1"/>
    </source>
</evidence>
<reference evidence="9 10" key="1">
    <citation type="submission" date="2008-07" db="EMBL/GenBank/DDBJ databases">
        <authorList>
            <person name="Tandeau de Marsac N."/>
            <person name="Ferriera S."/>
            <person name="Johnson J."/>
            <person name="Kravitz S."/>
            <person name="Beeson K."/>
            <person name="Sutton G."/>
            <person name="Rogers Y.-H."/>
            <person name="Friedman R."/>
            <person name="Frazier M."/>
            <person name="Venter J.C."/>
        </authorList>
    </citation>
    <scope>NUCLEOTIDE SEQUENCE [LARGE SCALE GENOMIC DNA]</scope>
    <source>
        <strain evidence="9 10">PCC 7420</strain>
    </source>
</reference>
<keyword evidence="10" id="KW-1185">Reference proteome</keyword>
<accession>B4W151</accession>
<dbReference type="GO" id="GO:0006412">
    <property type="term" value="P:translation"/>
    <property type="evidence" value="ECO:0007669"/>
    <property type="project" value="UniProtKB-UniRule"/>
</dbReference>
<feature type="domain" description="Large ribosomal subunit protein bL25 beta" evidence="8">
    <location>
        <begin position="102"/>
        <end position="181"/>
    </location>
</feature>
<dbReference type="InterPro" id="IPR020057">
    <property type="entry name" value="Ribosomal_bL25_b-dom"/>
</dbReference>
<comment type="similarity">
    <text evidence="5">Belongs to the bacterial ribosomal protein bL25 family. CTC subfamily.</text>
</comment>
<proteinExistence type="inferred from homology"/>
<dbReference type="Pfam" id="PF01386">
    <property type="entry name" value="Ribosomal_L25p"/>
    <property type="match status" value="1"/>
</dbReference>
<dbReference type="NCBIfam" id="NF004612">
    <property type="entry name" value="PRK05943.1"/>
    <property type="match status" value="1"/>
</dbReference>
<dbReference type="HAMAP" id="MF_01334">
    <property type="entry name" value="Ribosomal_bL25_CTC"/>
    <property type="match status" value="1"/>
</dbReference>
<dbReference type="NCBIfam" id="NF004139">
    <property type="entry name" value="PRK05618.4-2"/>
    <property type="match status" value="1"/>
</dbReference>
<dbReference type="EMBL" id="DS989867">
    <property type="protein sequence ID" value="EDX72132.1"/>
    <property type="molecule type" value="Genomic_DNA"/>
</dbReference>
<dbReference type="GO" id="GO:0003735">
    <property type="term" value="F:structural constituent of ribosome"/>
    <property type="evidence" value="ECO:0007669"/>
    <property type="project" value="InterPro"/>
</dbReference>
<dbReference type="HOGENOM" id="CLU_075939_2_0_3"/>
<dbReference type="SUPFAM" id="SSF50715">
    <property type="entry name" value="Ribosomal protein L25-like"/>
    <property type="match status" value="1"/>
</dbReference>
<dbReference type="Pfam" id="PF14693">
    <property type="entry name" value="Ribosomal_TL5_C"/>
    <property type="match status" value="1"/>
</dbReference>
<evidence type="ECO:0000256" key="2">
    <source>
        <dbReference type="ARBA" id="ARBA00022884"/>
    </source>
</evidence>
<dbReference type="STRING" id="118168.MC7420_7612"/>
<dbReference type="RefSeq" id="WP_006104984.1">
    <property type="nucleotide sequence ID" value="NZ_DS989867.1"/>
</dbReference>
<feature type="domain" description="Large ribosomal subunit protein bL25 L25" evidence="7">
    <location>
        <begin position="6"/>
        <end position="93"/>
    </location>
</feature>
<dbReference type="InterPro" id="IPR011035">
    <property type="entry name" value="Ribosomal_bL25/Gln-tRNA_synth"/>
</dbReference>
<evidence type="ECO:0000259" key="7">
    <source>
        <dbReference type="Pfam" id="PF01386"/>
    </source>
</evidence>
<dbReference type="PANTHER" id="PTHR33284:SF1">
    <property type="entry name" value="RIBOSOMAL PROTEIN L25_GLN-TRNA SYNTHETASE, ANTI-CODON-BINDING DOMAIN-CONTAINING PROTEIN"/>
    <property type="match status" value="1"/>
</dbReference>
<evidence type="ECO:0000256" key="1">
    <source>
        <dbReference type="ARBA" id="ARBA00022730"/>
    </source>
</evidence>
<comment type="function">
    <text evidence="5">This is one of the proteins that binds to the 5S RNA in the ribosome where it forms part of the central protuberance.</text>
</comment>
<name>B4W151_9CYAN</name>
<evidence type="ECO:0000256" key="5">
    <source>
        <dbReference type="HAMAP-Rule" id="MF_01334"/>
    </source>
</evidence>
<dbReference type="InterPro" id="IPR020056">
    <property type="entry name" value="Rbsml_bL25/Gln-tRNA_synth_N"/>
</dbReference>
<dbReference type="InterPro" id="IPR001021">
    <property type="entry name" value="Ribosomal_bL25_long"/>
</dbReference>
<evidence type="ECO:0000259" key="8">
    <source>
        <dbReference type="Pfam" id="PF14693"/>
    </source>
</evidence>
<evidence type="ECO:0000256" key="4">
    <source>
        <dbReference type="ARBA" id="ARBA00023274"/>
    </source>
</evidence>
<dbReference type="CDD" id="cd00495">
    <property type="entry name" value="Ribosomal_L25_TL5_CTC"/>
    <property type="match status" value="1"/>
</dbReference>
<dbReference type="PANTHER" id="PTHR33284">
    <property type="entry name" value="RIBOSOMAL PROTEIN L25/GLN-TRNA SYNTHETASE, ANTI-CODON-BINDING DOMAIN-CONTAINING PROTEIN"/>
    <property type="match status" value="1"/>
</dbReference>